<feature type="transmembrane region" description="Helical" evidence="2">
    <location>
        <begin position="568"/>
        <end position="595"/>
    </location>
</feature>
<dbReference type="PANTHER" id="PTHR43685">
    <property type="entry name" value="GLYCOSYLTRANSFERASE"/>
    <property type="match status" value="1"/>
</dbReference>
<proteinExistence type="predicted"/>
<sequence length="1124" mass="116448">MVAHNGSAYLPRTLSALAAQTRPVDRAIGVDTGSADDSYGVLTQALGEEGVVSHPRGKGGMGSAVSAALASLSPFNGNTEEGRTEWIWLLHDDAAPAPEALAELLGAVERAPSVTVAGCKQLDWHSPRRLLDVGLSTSRWAERLTLIDADEMDQGQYDGRTDTFAVNSAGMLVRRDVWEGLGGFDPALPGSGDDVDFCWRNRLAGHRVVVVPAARMFHVAHRPQALGNPSAARKAQVHLRLKHSPLWMVPVHAVGALLGSIFKLVLSIVVKDPGHGISQLLATCAALGRPGAVAKARRAAKRTRRIRRSVIRKLQTPRREVWSHRRSLMEALGSDGSAADHLVQDPLAHQPTGDAADDFAALATSKRGWVGNGALAAVIIASVASLLALTGLFRAAAVTGGALIPVSAGLGDIWHNASSWWVSLGAGLPGHGDPFDYVIWIIGVLGAGDANPAMAWLLLLGAPLAGLTAWFAAGGVTVRRRLRFVAAVTWAAAPALQAALNQGRAGALIAHIMLPLVVLGLLRATGSAVGHGRFNAASAPELRPGEQPPAKAGINGVPSWTAAAAAGLALAVTTAAAPSLLVPATVVIVLCGILLGRRGRTVWWALLPSAALFIPFALSTLDRPRALLADPGLPLAFDAAPLWQQLLGQPLAFDPARRLRGLALFADGSVPWGLLLALLIAVPMLFLAIVGLFSPGRRSRTASWFWLAAVLALAASWLAGHVATGLNAGVMVTPFTGPAVSAASFALLSAALLGCEQLLAAAQRPTANGTKPRTAARAAVALGLVLLLAGPLAGMAAWSAQNLLRPAAAANPTGTAVREASAAPGSAPDAPGGALGTPRLVEATAGRSLPATAIDRGTGPEQTRTLLLSTGDDGTYNASLMRGSGTTLDSLSAIASARNIIGTPGAEEVREDDDVTAAVRRVVATMVAGQGVDPRADLEQLGVGFVVLRSADTAAQLTASRMDAVPGLVAVGQTDVGWLWRISPLNQAVLQAAEVAHRVRIVDPRGAATNLVASGTVDVDAAVPAGPEGRLVVLAERADPGWSAWLDGRKLTATTSGWSQAFTLPASAGQLTVRYENPWTFWAAAAQITVIGLTVILAIPMPAQRPRTGLSRDEGSLRKEHQHA</sequence>
<dbReference type="OrthoDB" id="3734530at2"/>
<reference evidence="3 4" key="1">
    <citation type="submission" date="2014-12" db="EMBL/GenBank/DDBJ databases">
        <title>Genome sequencing of Arthrobacter phenanthrenivorans SWC37.</title>
        <authorList>
            <person name="Tan P.W."/>
            <person name="Chan K.-G."/>
        </authorList>
    </citation>
    <scope>NUCLEOTIDE SEQUENCE [LARGE SCALE GENOMIC DNA]</scope>
    <source>
        <strain evidence="3 4">SWC37</strain>
    </source>
</reference>
<dbReference type="Proteomes" id="UP000031196">
    <property type="component" value="Unassembled WGS sequence"/>
</dbReference>
<feature type="transmembrane region" description="Helical" evidence="2">
    <location>
        <begin position="672"/>
        <end position="692"/>
    </location>
</feature>
<dbReference type="Pfam" id="PF13641">
    <property type="entry name" value="Glyco_tranf_2_3"/>
    <property type="match status" value="1"/>
</dbReference>
<evidence type="ECO:0000256" key="1">
    <source>
        <dbReference type="SAM" id="MobiDB-lite"/>
    </source>
</evidence>
<feature type="transmembrane region" description="Helical" evidence="2">
    <location>
        <begin position="246"/>
        <end position="270"/>
    </location>
</feature>
<dbReference type="AlphaFoldDB" id="A0A0B4EFG4"/>
<feature type="transmembrane region" description="Helical" evidence="2">
    <location>
        <begin position="374"/>
        <end position="397"/>
    </location>
</feature>
<feature type="transmembrane region" description="Helical" evidence="2">
    <location>
        <begin position="704"/>
        <end position="723"/>
    </location>
</feature>
<dbReference type="InterPro" id="IPR050834">
    <property type="entry name" value="Glycosyltransf_2"/>
</dbReference>
<feature type="compositionally biased region" description="Low complexity" evidence="1">
    <location>
        <begin position="820"/>
        <end position="832"/>
    </location>
</feature>
<feature type="transmembrane region" description="Helical" evidence="2">
    <location>
        <begin position="776"/>
        <end position="798"/>
    </location>
</feature>
<keyword evidence="2" id="KW-1133">Transmembrane helix</keyword>
<evidence type="ECO:0000313" key="3">
    <source>
        <dbReference type="EMBL" id="KIC65373.1"/>
    </source>
</evidence>
<keyword evidence="2" id="KW-0812">Transmembrane</keyword>
<evidence type="ECO:0000256" key="2">
    <source>
        <dbReference type="SAM" id="Phobius"/>
    </source>
</evidence>
<feature type="transmembrane region" description="Helical" evidence="2">
    <location>
        <begin position="453"/>
        <end position="473"/>
    </location>
</feature>
<dbReference type="PANTHER" id="PTHR43685:SF3">
    <property type="entry name" value="SLR2126 PROTEIN"/>
    <property type="match status" value="1"/>
</dbReference>
<gene>
    <name evidence="3" type="ORF">RM50_16775</name>
</gene>
<comment type="caution">
    <text evidence="3">The sequence shown here is derived from an EMBL/GenBank/DDBJ whole genome shotgun (WGS) entry which is preliminary data.</text>
</comment>
<dbReference type="EMBL" id="JWTB01000033">
    <property type="protein sequence ID" value="KIC65373.1"/>
    <property type="molecule type" value="Genomic_DNA"/>
</dbReference>
<feature type="transmembrane region" description="Helical" evidence="2">
    <location>
        <begin position="602"/>
        <end position="621"/>
    </location>
</feature>
<protein>
    <submittedName>
        <fullName evidence="3">Glycosyl transferase</fullName>
    </submittedName>
</protein>
<organism evidence="3 4">
    <name type="scientific">Pseudarthrobacter phenanthrenivorans</name>
    <name type="common">Arthrobacter phenanthrenivorans</name>
    <dbReference type="NCBI Taxonomy" id="361575"/>
    <lineage>
        <taxon>Bacteria</taxon>
        <taxon>Bacillati</taxon>
        <taxon>Actinomycetota</taxon>
        <taxon>Actinomycetes</taxon>
        <taxon>Micrococcales</taxon>
        <taxon>Micrococcaceae</taxon>
        <taxon>Pseudarthrobacter</taxon>
    </lineage>
</organism>
<accession>A0A0B4EFG4</accession>
<feature type="transmembrane region" description="Helical" evidence="2">
    <location>
        <begin position="1079"/>
        <end position="1099"/>
    </location>
</feature>
<keyword evidence="3" id="KW-0808">Transferase</keyword>
<name>A0A0B4EFG4_PSEPS</name>
<dbReference type="RefSeq" id="WP_043454948.1">
    <property type="nucleotide sequence ID" value="NZ_JWTB01000033.1"/>
</dbReference>
<evidence type="ECO:0000313" key="4">
    <source>
        <dbReference type="Proteomes" id="UP000031196"/>
    </source>
</evidence>
<feature type="region of interest" description="Disordered" evidence="1">
    <location>
        <begin position="815"/>
        <end position="838"/>
    </location>
</feature>
<dbReference type="InterPro" id="IPR029044">
    <property type="entry name" value="Nucleotide-diphossugar_trans"/>
</dbReference>
<feature type="transmembrane region" description="Helical" evidence="2">
    <location>
        <begin position="505"/>
        <end position="524"/>
    </location>
</feature>
<feature type="transmembrane region" description="Helical" evidence="2">
    <location>
        <begin position="735"/>
        <end position="755"/>
    </location>
</feature>
<dbReference type="GO" id="GO:0016740">
    <property type="term" value="F:transferase activity"/>
    <property type="evidence" value="ECO:0007669"/>
    <property type="project" value="UniProtKB-KW"/>
</dbReference>
<keyword evidence="2" id="KW-0472">Membrane</keyword>
<dbReference type="Gene3D" id="3.90.550.10">
    <property type="entry name" value="Spore Coat Polysaccharide Biosynthesis Protein SpsA, Chain A"/>
    <property type="match status" value="1"/>
</dbReference>
<dbReference type="SUPFAM" id="SSF53448">
    <property type="entry name" value="Nucleotide-diphospho-sugar transferases"/>
    <property type="match status" value="1"/>
</dbReference>